<reference evidence="2 3" key="1">
    <citation type="submission" date="2019-05" db="EMBL/GenBank/DDBJ databases">
        <title>Mikania micrantha, genome provides insights into the molecular mechanism of rapid growth.</title>
        <authorList>
            <person name="Liu B."/>
        </authorList>
    </citation>
    <scope>NUCLEOTIDE SEQUENCE [LARGE SCALE GENOMIC DNA]</scope>
    <source>
        <strain evidence="2">NLD-2019</strain>
        <tissue evidence="2">Leaf</tissue>
    </source>
</reference>
<evidence type="ECO:0000313" key="2">
    <source>
        <dbReference type="EMBL" id="KAD5318081.1"/>
    </source>
</evidence>
<gene>
    <name evidence="2" type="ORF">E3N88_18027</name>
</gene>
<feature type="region of interest" description="Disordered" evidence="1">
    <location>
        <begin position="1"/>
        <end position="48"/>
    </location>
</feature>
<comment type="caution">
    <text evidence="2">The sequence shown here is derived from an EMBL/GenBank/DDBJ whole genome shotgun (WGS) entry which is preliminary data.</text>
</comment>
<dbReference type="AlphaFoldDB" id="A0A5N6NTM8"/>
<evidence type="ECO:0000256" key="1">
    <source>
        <dbReference type="SAM" id="MobiDB-lite"/>
    </source>
</evidence>
<accession>A0A5N6NTM8</accession>
<organism evidence="2 3">
    <name type="scientific">Mikania micrantha</name>
    <name type="common">bitter vine</name>
    <dbReference type="NCBI Taxonomy" id="192012"/>
    <lineage>
        <taxon>Eukaryota</taxon>
        <taxon>Viridiplantae</taxon>
        <taxon>Streptophyta</taxon>
        <taxon>Embryophyta</taxon>
        <taxon>Tracheophyta</taxon>
        <taxon>Spermatophyta</taxon>
        <taxon>Magnoliopsida</taxon>
        <taxon>eudicotyledons</taxon>
        <taxon>Gunneridae</taxon>
        <taxon>Pentapetalae</taxon>
        <taxon>asterids</taxon>
        <taxon>campanulids</taxon>
        <taxon>Asterales</taxon>
        <taxon>Asteraceae</taxon>
        <taxon>Asteroideae</taxon>
        <taxon>Heliantheae alliance</taxon>
        <taxon>Eupatorieae</taxon>
        <taxon>Mikania</taxon>
    </lineage>
</organism>
<feature type="region of interest" description="Disordered" evidence="1">
    <location>
        <begin position="101"/>
        <end position="126"/>
    </location>
</feature>
<name>A0A5N6NTM8_9ASTR</name>
<feature type="compositionally biased region" description="Pro residues" evidence="1">
    <location>
        <begin position="17"/>
        <end position="37"/>
    </location>
</feature>
<keyword evidence="3" id="KW-1185">Reference proteome</keyword>
<feature type="compositionally biased region" description="Basic and acidic residues" evidence="1">
    <location>
        <begin position="114"/>
        <end position="126"/>
    </location>
</feature>
<dbReference type="EMBL" id="SZYD01000009">
    <property type="protein sequence ID" value="KAD5318081.1"/>
    <property type="molecule type" value="Genomic_DNA"/>
</dbReference>
<protein>
    <submittedName>
        <fullName evidence="2">Uncharacterized protein</fullName>
    </submittedName>
</protein>
<sequence length="126" mass="13895">MRKGEGLEGLNGTKSVPTPPEWPPPSPEWFQSAPPPHTCRTPADPSHRRTTIEGLHRNILGSSEEFQSAPHHHFRRSPPSSPAAPKGLRLGLKRVAFGFNRRTRTGGLEPGVEMGRREATGGDRRH</sequence>
<evidence type="ECO:0000313" key="3">
    <source>
        <dbReference type="Proteomes" id="UP000326396"/>
    </source>
</evidence>
<proteinExistence type="predicted"/>
<dbReference type="Proteomes" id="UP000326396">
    <property type="component" value="Linkage Group LG17"/>
</dbReference>
<feature type="region of interest" description="Disordered" evidence="1">
    <location>
        <begin position="61"/>
        <end position="87"/>
    </location>
</feature>